<dbReference type="RefSeq" id="WP_156604019.1">
    <property type="nucleotide sequence ID" value="NZ_CACRSV010000037.1"/>
</dbReference>
<dbReference type="AlphaFoldDB" id="A0A6N2UX33"/>
<protein>
    <submittedName>
        <fullName evidence="2">Uncharacterized protein</fullName>
    </submittedName>
</protein>
<name>A0A6N2UX33_BIFLN</name>
<organism evidence="2">
    <name type="scientific">Bifidobacterium longum</name>
    <dbReference type="NCBI Taxonomy" id="216816"/>
    <lineage>
        <taxon>Bacteria</taxon>
        <taxon>Bacillati</taxon>
        <taxon>Actinomycetota</taxon>
        <taxon>Actinomycetes</taxon>
        <taxon>Bifidobacteriales</taxon>
        <taxon>Bifidobacteriaceae</taxon>
        <taxon>Bifidobacterium</taxon>
    </lineage>
</organism>
<evidence type="ECO:0000313" key="2">
    <source>
        <dbReference type="EMBL" id="VYT19506.1"/>
    </source>
</evidence>
<proteinExistence type="predicted"/>
<dbReference type="EMBL" id="JAWLRA010000037">
    <property type="protein sequence ID" value="MDW3127431.1"/>
    <property type="molecule type" value="Genomic_DNA"/>
</dbReference>
<dbReference type="EMBL" id="CACRSV010000037">
    <property type="protein sequence ID" value="VYT19506.1"/>
    <property type="molecule type" value="Genomic_DNA"/>
</dbReference>
<dbReference type="Proteomes" id="UP001277803">
    <property type="component" value="Unassembled WGS sequence"/>
</dbReference>
<evidence type="ECO:0000313" key="1">
    <source>
        <dbReference type="EMBL" id="MDW3127431.1"/>
    </source>
</evidence>
<reference evidence="2" key="1">
    <citation type="submission" date="2019-11" db="EMBL/GenBank/DDBJ databases">
        <authorList>
            <person name="Feng L."/>
        </authorList>
    </citation>
    <scope>NUCLEOTIDE SEQUENCE</scope>
    <source>
        <strain evidence="2">BlongumLFYP82</strain>
    </source>
</reference>
<accession>A0A6N2UX33</accession>
<sequence length="55" mass="6730">MSQPSDPEPEPYRNMSRRQLIDWIQSLTIESARHRRGKRYWKNYAKELESKHDNV</sequence>
<gene>
    <name evidence="2" type="ORF">BLLFYP82_02037</name>
    <name evidence="1" type="ORF">RS890_10220</name>
</gene>
<reference evidence="1" key="2">
    <citation type="submission" date="2023-10" db="EMBL/GenBank/DDBJ databases">
        <title>Rapid discrimination of Bifidobacterium longum Subspecies based on MALDI-TOF MS and Machine Learning.</title>
        <authorList>
            <person name="Chen J."/>
        </authorList>
    </citation>
    <scope>NUCLEOTIDE SEQUENCE</scope>
    <source>
        <strain evidence="1">YGMCC0039</strain>
    </source>
</reference>